<evidence type="ECO:0000256" key="5">
    <source>
        <dbReference type="SAM" id="MobiDB-lite"/>
    </source>
</evidence>
<dbReference type="PROSITE" id="PS51184">
    <property type="entry name" value="JMJC"/>
    <property type="match status" value="1"/>
</dbReference>
<dbReference type="EMBL" id="JAMRDG010000002">
    <property type="protein sequence ID" value="KAJ3689449.1"/>
    <property type="molecule type" value="Genomic_DNA"/>
</dbReference>
<protein>
    <submittedName>
        <fullName evidence="8">Uncharacterized protein</fullName>
    </submittedName>
</protein>
<dbReference type="GO" id="GO:0005634">
    <property type="term" value="C:nucleus"/>
    <property type="evidence" value="ECO:0007669"/>
    <property type="project" value="UniProtKB-SubCell"/>
</dbReference>
<dbReference type="SMART" id="SM00542">
    <property type="entry name" value="FYRC"/>
    <property type="match status" value="1"/>
</dbReference>
<dbReference type="SMART" id="SM00545">
    <property type="entry name" value="JmjN"/>
    <property type="match status" value="1"/>
</dbReference>
<dbReference type="InterPro" id="IPR003347">
    <property type="entry name" value="JmjC_dom"/>
</dbReference>
<feature type="region of interest" description="Disordered" evidence="5">
    <location>
        <begin position="191"/>
        <end position="229"/>
    </location>
</feature>
<dbReference type="SMART" id="SM00558">
    <property type="entry name" value="JmjC"/>
    <property type="match status" value="1"/>
</dbReference>
<dbReference type="Gene3D" id="2.60.120.650">
    <property type="entry name" value="Cupin"/>
    <property type="match status" value="1"/>
</dbReference>
<keyword evidence="2" id="KW-0560">Oxidoreductase</keyword>
<feature type="compositionally biased region" description="Polar residues" evidence="5">
    <location>
        <begin position="213"/>
        <end position="229"/>
    </location>
</feature>
<evidence type="ECO:0000313" key="8">
    <source>
        <dbReference type="EMBL" id="KAJ3689449.1"/>
    </source>
</evidence>
<feature type="region of interest" description="Disordered" evidence="5">
    <location>
        <begin position="658"/>
        <end position="745"/>
    </location>
</feature>
<keyword evidence="9" id="KW-1185">Reference proteome</keyword>
<accession>A0AAD6EM42</accession>
<feature type="region of interest" description="Disordered" evidence="5">
    <location>
        <begin position="965"/>
        <end position="985"/>
    </location>
</feature>
<proteinExistence type="predicted"/>
<keyword evidence="4" id="KW-0539">Nucleus</keyword>
<feature type="domain" description="JmjN" evidence="6">
    <location>
        <begin position="122"/>
        <end position="163"/>
    </location>
</feature>
<evidence type="ECO:0000313" key="9">
    <source>
        <dbReference type="Proteomes" id="UP001210211"/>
    </source>
</evidence>
<comment type="subcellular location">
    <subcellularLocation>
        <location evidence="1">Nucleus</location>
    </subcellularLocation>
</comment>
<evidence type="ECO:0000259" key="6">
    <source>
        <dbReference type="PROSITE" id="PS51183"/>
    </source>
</evidence>
<dbReference type="Pfam" id="PF02375">
    <property type="entry name" value="JmjN"/>
    <property type="match status" value="1"/>
</dbReference>
<dbReference type="SUPFAM" id="SSF51197">
    <property type="entry name" value="Clavaminate synthase-like"/>
    <property type="match status" value="1"/>
</dbReference>
<dbReference type="PANTHER" id="PTHR10694:SF113">
    <property type="entry name" value="PROTEIN JUMONJI"/>
    <property type="match status" value="1"/>
</dbReference>
<feature type="compositionally biased region" description="Polar residues" evidence="5">
    <location>
        <begin position="760"/>
        <end position="776"/>
    </location>
</feature>
<gene>
    <name evidence="8" type="ORF">LUZ61_018613</name>
</gene>
<feature type="domain" description="JmjC" evidence="7">
    <location>
        <begin position="321"/>
        <end position="487"/>
    </location>
</feature>
<dbReference type="PROSITE" id="PS51542">
    <property type="entry name" value="FYRN"/>
    <property type="match status" value="1"/>
</dbReference>
<dbReference type="Pfam" id="PF05964">
    <property type="entry name" value="FYRN"/>
    <property type="match status" value="1"/>
</dbReference>
<dbReference type="Pfam" id="PF02928">
    <property type="entry name" value="zf-C5HC2"/>
    <property type="match status" value="1"/>
</dbReference>
<feature type="region of interest" description="Disordered" evidence="5">
    <location>
        <begin position="759"/>
        <end position="786"/>
    </location>
</feature>
<dbReference type="Pfam" id="PF02373">
    <property type="entry name" value="JmjC"/>
    <property type="match status" value="1"/>
</dbReference>
<dbReference type="GO" id="GO:0034647">
    <property type="term" value="F:histone H3K4me/H3K4me2/H3K4me3 demethylase activity"/>
    <property type="evidence" value="ECO:0007669"/>
    <property type="project" value="TreeGrafter"/>
</dbReference>
<dbReference type="PANTHER" id="PTHR10694">
    <property type="entry name" value="LYSINE-SPECIFIC DEMETHYLASE"/>
    <property type="match status" value="1"/>
</dbReference>
<evidence type="ECO:0000259" key="7">
    <source>
        <dbReference type="PROSITE" id="PS51184"/>
    </source>
</evidence>
<feature type="compositionally biased region" description="Polar residues" evidence="5">
    <location>
        <begin position="679"/>
        <end position="695"/>
    </location>
</feature>
<evidence type="ECO:0000256" key="2">
    <source>
        <dbReference type="ARBA" id="ARBA00023002"/>
    </source>
</evidence>
<sequence length="1043" mass="117462">MAPSSYKNSMEHLPIPPGFTRLTSFTLKRVQRDISGAVPGQSVKYACSSGDKLRKLLHDKPWVNYSEVHTISDSEEEDLPDERTAESLPNGIIRGCPDCEDCQKVIAKWRPDGSCRPVLDEAPVFHPKEEEFNNPLKYIESIRAIAEPYGICRIVPPSSWKPPPLLKEKKLWLWEGCKFSTRTQQIDKLQNRKTVKNCQPQNTSVRKKRRKTLSTQGNSSDSSETDASIQSQVDEQFGFHSGPDFTLPSFKKYADLFKKEYFQSEAGRQEFIPSVDDIEGEFWRIVEKPTEMIEVLYGADLDTASFGSGFPKAGSNSGNSEYVQSGWNLNNIPNLPLSVLRFERSDISGVKIPWLYVGMCLSSFCWHVEDHHLYSLNYMHMGSPKVWYGVPGNDAQQFEAVMKKHLPHLFEEQPDLLHNLVTQFSPSVLKREGVPVFRCVQNEGEFILTFPRAYHSGFNCGFNCAEAVNIAPVDWLPHGQVAVELYRQQRHMTTISHDKLLIGAANEAIRALWNIYFIREKSINGDWEWKCFSGEDGILAKTFYVRKEAEQLQRKYLCPSQCRKMDAEFDASVRECVFCHYDLYLSAVGCSSCPNKYACLMHAKELCMCDWSSKYSLFRYNDDELDLLLDALKAKLSSVHKWALKCLGLSVQQYQVQKEEATPVNRPINRSEDMRDSALTESSTQQQNKHSSGQISCCGENSGIRKNEAAPTGNDVGTIPSSMAQNSDGEVATPFNRSTNASVETRDATVADTALLQHGESLSGQMSGCNESSWTRGTEAAPTRNDVALHGEPRSSAIAQYSDDMPAERHYLPRVVDVGQGSYTVEILEYGTIMPLELWSTRQAIFPKGFRSRVSYWSVLQPNSWCNYISQILDAGLMGPLFMVSVEGSPSEVFVHVSPKRCWDLVLQKVNILNKDFYQTNKRRPGSIDGLELFGLSAPSVLQALEVLDTKRVTKFCRIKDQLTGKGTSGAVDSEVHQQNSLTRRTASDAPASSGLILQELFKKANSEELRTLETVFTDDFLSSNGKQEIVSLLSEEIRSRHR</sequence>
<dbReference type="AlphaFoldDB" id="A0AAD6EM42"/>
<evidence type="ECO:0000256" key="4">
    <source>
        <dbReference type="ARBA" id="ARBA00023242"/>
    </source>
</evidence>
<dbReference type="SMART" id="SM00541">
    <property type="entry name" value="FYRN"/>
    <property type="match status" value="1"/>
</dbReference>
<name>A0AAD6EM42_9POAL</name>
<dbReference type="InterPro" id="IPR003888">
    <property type="entry name" value="FYrich_N"/>
</dbReference>
<keyword evidence="3" id="KW-0408">Iron</keyword>
<comment type="caution">
    <text evidence="8">The sequence shown here is derived from an EMBL/GenBank/DDBJ whole genome shotgun (WGS) entry which is preliminary data.</text>
</comment>
<organism evidence="8 9">
    <name type="scientific">Rhynchospora tenuis</name>
    <dbReference type="NCBI Taxonomy" id="198213"/>
    <lineage>
        <taxon>Eukaryota</taxon>
        <taxon>Viridiplantae</taxon>
        <taxon>Streptophyta</taxon>
        <taxon>Embryophyta</taxon>
        <taxon>Tracheophyta</taxon>
        <taxon>Spermatophyta</taxon>
        <taxon>Magnoliopsida</taxon>
        <taxon>Liliopsida</taxon>
        <taxon>Poales</taxon>
        <taxon>Cyperaceae</taxon>
        <taxon>Cyperoideae</taxon>
        <taxon>Rhynchosporeae</taxon>
        <taxon>Rhynchospora</taxon>
    </lineage>
</organism>
<dbReference type="Gene3D" id="3.30.160.360">
    <property type="match status" value="1"/>
</dbReference>
<dbReference type="PROSITE" id="PS51543">
    <property type="entry name" value="FYRC"/>
    <property type="match status" value="1"/>
</dbReference>
<dbReference type="InterPro" id="IPR003889">
    <property type="entry name" value="FYrich_C"/>
</dbReference>
<dbReference type="Pfam" id="PF05965">
    <property type="entry name" value="FYRC"/>
    <property type="match status" value="1"/>
</dbReference>
<evidence type="ECO:0000256" key="3">
    <source>
        <dbReference type="ARBA" id="ARBA00023004"/>
    </source>
</evidence>
<dbReference type="PROSITE" id="PS51183">
    <property type="entry name" value="JMJN"/>
    <property type="match status" value="1"/>
</dbReference>
<dbReference type="Proteomes" id="UP001210211">
    <property type="component" value="Unassembled WGS sequence"/>
</dbReference>
<feature type="compositionally biased region" description="Polar residues" evidence="5">
    <location>
        <begin position="719"/>
        <end position="728"/>
    </location>
</feature>
<dbReference type="InterPro" id="IPR004198">
    <property type="entry name" value="Znf_C5HC2"/>
</dbReference>
<dbReference type="InterPro" id="IPR003349">
    <property type="entry name" value="JmjN"/>
</dbReference>
<dbReference type="GO" id="GO:0010468">
    <property type="term" value="P:regulation of gene expression"/>
    <property type="evidence" value="ECO:0007669"/>
    <property type="project" value="TreeGrafter"/>
</dbReference>
<reference evidence="8 9" key="1">
    <citation type="journal article" date="2022" name="Cell">
        <title>Repeat-based holocentromeres influence genome architecture and karyotype evolution.</title>
        <authorList>
            <person name="Hofstatter P.G."/>
            <person name="Thangavel G."/>
            <person name="Lux T."/>
            <person name="Neumann P."/>
            <person name="Vondrak T."/>
            <person name="Novak P."/>
            <person name="Zhang M."/>
            <person name="Costa L."/>
            <person name="Castellani M."/>
            <person name="Scott A."/>
            <person name="Toegelov H."/>
            <person name="Fuchs J."/>
            <person name="Mata-Sucre Y."/>
            <person name="Dias Y."/>
            <person name="Vanzela A.L.L."/>
            <person name="Huettel B."/>
            <person name="Almeida C.C.S."/>
            <person name="Simkova H."/>
            <person name="Souza G."/>
            <person name="Pedrosa-Harand A."/>
            <person name="Macas J."/>
            <person name="Mayer K.F.X."/>
            <person name="Houben A."/>
            <person name="Marques A."/>
        </authorList>
    </citation>
    <scope>NUCLEOTIDE SEQUENCE [LARGE SCALE GENOMIC DNA]</scope>
    <source>
        <strain evidence="8">RhyTen1mFocal</strain>
    </source>
</reference>
<evidence type="ECO:0000256" key="1">
    <source>
        <dbReference type="ARBA" id="ARBA00004123"/>
    </source>
</evidence>
<dbReference type="GO" id="GO:0000785">
    <property type="term" value="C:chromatin"/>
    <property type="evidence" value="ECO:0007669"/>
    <property type="project" value="TreeGrafter"/>
</dbReference>
<feature type="compositionally biased region" description="Basic and acidic residues" evidence="5">
    <location>
        <begin position="669"/>
        <end position="678"/>
    </location>
</feature>